<organism evidence="11 12">
    <name type="scientific">Litorisediminicola beolgyonensis</name>
    <dbReference type="NCBI Taxonomy" id="1173614"/>
    <lineage>
        <taxon>Bacteria</taxon>
        <taxon>Pseudomonadati</taxon>
        <taxon>Pseudomonadota</taxon>
        <taxon>Alphaproteobacteria</taxon>
        <taxon>Rhodobacterales</taxon>
        <taxon>Paracoccaceae</taxon>
        <taxon>Litorisediminicola</taxon>
    </lineage>
</organism>
<dbReference type="EMBL" id="JBHTMU010000046">
    <property type="protein sequence ID" value="MFD1344347.1"/>
    <property type="molecule type" value="Genomic_DNA"/>
</dbReference>
<comment type="similarity">
    <text evidence="8 9">Belongs to the TRAP transporter small permease family.</text>
</comment>
<evidence type="ECO:0000259" key="10">
    <source>
        <dbReference type="Pfam" id="PF04290"/>
    </source>
</evidence>
<comment type="caution">
    <text evidence="11">The sequence shown here is derived from an EMBL/GenBank/DDBJ whole genome shotgun (WGS) entry which is preliminary data.</text>
</comment>
<comment type="subcellular location">
    <subcellularLocation>
        <location evidence="1 9">Cell inner membrane</location>
        <topology evidence="1 9">Multi-pass membrane protein</topology>
    </subcellularLocation>
</comment>
<dbReference type="Pfam" id="PF04290">
    <property type="entry name" value="DctQ"/>
    <property type="match status" value="1"/>
</dbReference>
<comment type="subunit">
    <text evidence="9">The complex comprises the extracytoplasmic solute receptor protein and the two transmembrane proteins.</text>
</comment>
<evidence type="ECO:0000256" key="5">
    <source>
        <dbReference type="ARBA" id="ARBA00022692"/>
    </source>
</evidence>
<reference evidence="12" key="1">
    <citation type="journal article" date="2019" name="Int. J. Syst. Evol. Microbiol.">
        <title>The Global Catalogue of Microorganisms (GCM) 10K type strain sequencing project: providing services to taxonomists for standard genome sequencing and annotation.</title>
        <authorList>
            <consortium name="The Broad Institute Genomics Platform"/>
            <consortium name="The Broad Institute Genome Sequencing Center for Infectious Disease"/>
            <person name="Wu L."/>
            <person name="Ma J."/>
        </authorList>
    </citation>
    <scope>NUCLEOTIDE SEQUENCE [LARGE SCALE GENOMIC DNA]</scope>
    <source>
        <strain evidence="12">CCUG 62953</strain>
    </source>
</reference>
<dbReference type="PANTHER" id="PTHR35011">
    <property type="entry name" value="2,3-DIKETO-L-GULONATE TRAP TRANSPORTER SMALL PERMEASE PROTEIN YIAM"/>
    <property type="match status" value="1"/>
</dbReference>
<keyword evidence="6 9" id="KW-1133">Transmembrane helix</keyword>
<evidence type="ECO:0000256" key="3">
    <source>
        <dbReference type="ARBA" id="ARBA00022475"/>
    </source>
</evidence>
<gene>
    <name evidence="11" type="ORF">ACFQ4E_18095</name>
</gene>
<accession>A0ABW3ZNB1</accession>
<feature type="transmembrane region" description="Helical" evidence="9">
    <location>
        <begin position="88"/>
        <end position="107"/>
    </location>
</feature>
<keyword evidence="2 9" id="KW-0813">Transport</keyword>
<evidence type="ECO:0000256" key="8">
    <source>
        <dbReference type="ARBA" id="ARBA00038436"/>
    </source>
</evidence>
<feature type="transmembrane region" description="Helical" evidence="9">
    <location>
        <begin position="139"/>
        <end position="160"/>
    </location>
</feature>
<keyword evidence="3" id="KW-1003">Cell membrane</keyword>
<keyword evidence="4 9" id="KW-0997">Cell inner membrane</keyword>
<evidence type="ECO:0000256" key="6">
    <source>
        <dbReference type="ARBA" id="ARBA00022989"/>
    </source>
</evidence>
<evidence type="ECO:0000256" key="9">
    <source>
        <dbReference type="RuleBase" id="RU369079"/>
    </source>
</evidence>
<protein>
    <recommendedName>
        <fullName evidence="9">TRAP transporter small permease protein</fullName>
    </recommendedName>
</protein>
<evidence type="ECO:0000256" key="7">
    <source>
        <dbReference type="ARBA" id="ARBA00023136"/>
    </source>
</evidence>
<name>A0ABW3ZNB1_9RHOB</name>
<keyword evidence="5 9" id="KW-0812">Transmembrane</keyword>
<evidence type="ECO:0000256" key="2">
    <source>
        <dbReference type="ARBA" id="ARBA00022448"/>
    </source>
</evidence>
<dbReference type="InterPro" id="IPR055348">
    <property type="entry name" value="DctQ"/>
</dbReference>
<dbReference type="Proteomes" id="UP001597135">
    <property type="component" value="Unassembled WGS sequence"/>
</dbReference>
<evidence type="ECO:0000256" key="1">
    <source>
        <dbReference type="ARBA" id="ARBA00004429"/>
    </source>
</evidence>
<evidence type="ECO:0000313" key="11">
    <source>
        <dbReference type="EMBL" id="MFD1344347.1"/>
    </source>
</evidence>
<sequence length="182" mass="19638">MPETALATLRRINRVIALLIGVLLFACVAFVLADIVLRQLGSSLGGTDEISGYVMAVATSWGMAYTLTELGHIRIDILRSRCAPLGRVLFDLFSLTVLAITISLIAIQSWPVVARSLANGSTANTNLETPLALVQMPWFLGWAWFAIASWITLFAAAMLVRQGKFSETEAAIGAFGEAEEHA</sequence>
<keyword evidence="7 9" id="KW-0472">Membrane</keyword>
<evidence type="ECO:0000256" key="4">
    <source>
        <dbReference type="ARBA" id="ARBA00022519"/>
    </source>
</evidence>
<comment type="function">
    <text evidence="9">Part of the tripartite ATP-independent periplasmic (TRAP) transport system.</text>
</comment>
<feature type="domain" description="Tripartite ATP-independent periplasmic transporters DctQ component" evidence="10">
    <location>
        <begin position="28"/>
        <end position="148"/>
    </location>
</feature>
<feature type="transmembrane region" description="Helical" evidence="9">
    <location>
        <begin position="12"/>
        <end position="38"/>
    </location>
</feature>
<feature type="transmembrane region" description="Helical" evidence="9">
    <location>
        <begin position="50"/>
        <end position="67"/>
    </location>
</feature>
<proteinExistence type="inferred from homology"/>
<dbReference type="InterPro" id="IPR007387">
    <property type="entry name" value="TRAP_DctQ"/>
</dbReference>
<evidence type="ECO:0000313" key="12">
    <source>
        <dbReference type="Proteomes" id="UP001597135"/>
    </source>
</evidence>
<dbReference type="RefSeq" id="WP_386805930.1">
    <property type="nucleotide sequence ID" value="NZ_JBHTMU010000046.1"/>
</dbReference>
<keyword evidence="12" id="KW-1185">Reference proteome</keyword>